<dbReference type="AlphaFoldDB" id="E9HL51"/>
<dbReference type="Proteomes" id="UP000000305">
    <property type="component" value="Unassembled WGS sequence"/>
</dbReference>
<reference evidence="2 3" key="1">
    <citation type="journal article" date="2011" name="Science">
        <title>The ecoresponsive genome of Daphnia pulex.</title>
        <authorList>
            <person name="Colbourne J.K."/>
            <person name="Pfrender M.E."/>
            <person name="Gilbert D."/>
            <person name="Thomas W.K."/>
            <person name="Tucker A."/>
            <person name="Oakley T.H."/>
            <person name="Tokishita S."/>
            <person name="Aerts A."/>
            <person name="Arnold G.J."/>
            <person name="Basu M.K."/>
            <person name="Bauer D.J."/>
            <person name="Caceres C.E."/>
            <person name="Carmel L."/>
            <person name="Casola C."/>
            <person name="Choi J.H."/>
            <person name="Detter J.C."/>
            <person name="Dong Q."/>
            <person name="Dusheyko S."/>
            <person name="Eads B.D."/>
            <person name="Frohlich T."/>
            <person name="Geiler-Samerotte K.A."/>
            <person name="Gerlach D."/>
            <person name="Hatcher P."/>
            <person name="Jogdeo S."/>
            <person name="Krijgsveld J."/>
            <person name="Kriventseva E.V."/>
            <person name="Kultz D."/>
            <person name="Laforsch C."/>
            <person name="Lindquist E."/>
            <person name="Lopez J."/>
            <person name="Manak J.R."/>
            <person name="Muller J."/>
            <person name="Pangilinan J."/>
            <person name="Patwardhan R.P."/>
            <person name="Pitluck S."/>
            <person name="Pritham E.J."/>
            <person name="Rechtsteiner A."/>
            <person name="Rho M."/>
            <person name="Rogozin I.B."/>
            <person name="Sakarya O."/>
            <person name="Salamov A."/>
            <person name="Schaack S."/>
            <person name="Shapiro H."/>
            <person name="Shiga Y."/>
            <person name="Skalitzky C."/>
            <person name="Smith Z."/>
            <person name="Souvorov A."/>
            <person name="Sung W."/>
            <person name="Tang Z."/>
            <person name="Tsuchiya D."/>
            <person name="Tu H."/>
            <person name="Vos H."/>
            <person name="Wang M."/>
            <person name="Wolf Y.I."/>
            <person name="Yamagata H."/>
            <person name="Yamada T."/>
            <person name="Ye Y."/>
            <person name="Shaw J.R."/>
            <person name="Andrews J."/>
            <person name="Crease T.J."/>
            <person name="Tang H."/>
            <person name="Lucas S.M."/>
            <person name="Robertson H.M."/>
            <person name="Bork P."/>
            <person name="Koonin E.V."/>
            <person name="Zdobnov E.M."/>
            <person name="Grigoriev I.V."/>
            <person name="Lynch M."/>
            <person name="Boore J.L."/>
        </authorList>
    </citation>
    <scope>NUCLEOTIDE SEQUENCE [LARGE SCALE GENOMIC DNA]</scope>
</reference>
<feature type="region of interest" description="Disordered" evidence="1">
    <location>
        <begin position="170"/>
        <end position="233"/>
    </location>
</feature>
<organism evidence="2 3">
    <name type="scientific">Daphnia pulex</name>
    <name type="common">Water flea</name>
    <dbReference type="NCBI Taxonomy" id="6669"/>
    <lineage>
        <taxon>Eukaryota</taxon>
        <taxon>Metazoa</taxon>
        <taxon>Ecdysozoa</taxon>
        <taxon>Arthropoda</taxon>
        <taxon>Crustacea</taxon>
        <taxon>Branchiopoda</taxon>
        <taxon>Diplostraca</taxon>
        <taxon>Cladocera</taxon>
        <taxon>Anomopoda</taxon>
        <taxon>Daphniidae</taxon>
        <taxon>Daphnia</taxon>
    </lineage>
</organism>
<dbReference type="KEGG" id="dpx:DAPPUDRAFT_330976"/>
<gene>
    <name evidence="2" type="ORF">DAPPUDRAFT_330976</name>
</gene>
<dbReference type="EMBL" id="GL732675">
    <property type="protein sequence ID" value="EFX67546.1"/>
    <property type="molecule type" value="Genomic_DNA"/>
</dbReference>
<feature type="compositionally biased region" description="Basic and acidic residues" evidence="1">
    <location>
        <begin position="180"/>
        <end position="190"/>
    </location>
</feature>
<keyword evidence="3" id="KW-1185">Reference proteome</keyword>
<dbReference type="HOGENOM" id="CLU_1009218_0_0_1"/>
<name>E9HL51_DAPPU</name>
<accession>E9HL51</accession>
<evidence type="ECO:0000313" key="3">
    <source>
        <dbReference type="Proteomes" id="UP000000305"/>
    </source>
</evidence>
<evidence type="ECO:0000313" key="2">
    <source>
        <dbReference type="EMBL" id="EFX67546.1"/>
    </source>
</evidence>
<protein>
    <submittedName>
        <fullName evidence="2">Uncharacterized protein</fullName>
    </submittedName>
</protein>
<dbReference type="InParanoid" id="E9HL51"/>
<sequence>MTFAPLVLLDGFKLADVLEDQFKEKFLTLIQVGRFYLQSVSSEDYDTIWTSVEVCLALNNNRGARKSATFMELLPVGTNVAYRDKKGIYPHLKIFTDADNNKVIYPSILICCDDGVVIQVDDRCKDFKIFIRARGRPRAVLVDVIDQPEASSSRARPRAVVADVIAQPLASSSSGRGRPRTLEADVDKHVASSSRGRGRGRGRNVETLPDSMPTIDQPASYSSLGRGSHTAPPVTTTASLKDLISPIVAGITYHGNIVLPNINSESSGLFNQAGGS</sequence>
<evidence type="ECO:0000256" key="1">
    <source>
        <dbReference type="SAM" id="MobiDB-lite"/>
    </source>
</evidence>
<proteinExistence type="predicted"/>